<evidence type="ECO:0000313" key="1">
    <source>
        <dbReference type="EMBL" id="SBV94309.1"/>
    </source>
</evidence>
<protein>
    <recommendedName>
        <fullName evidence="2">NERD domain-containing protein</fullName>
    </recommendedName>
</protein>
<proteinExistence type="predicted"/>
<evidence type="ECO:0008006" key="2">
    <source>
        <dbReference type="Google" id="ProtNLM"/>
    </source>
</evidence>
<accession>A0A212J4C9</accession>
<dbReference type="EMBL" id="FLUO01000001">
    <property type="protein sequence ID" value="SBV94309.1"/>
    <property type="molecule type" value="Genomic_DNA"/>
</dbReference>
<reference evidence="1" key="1">
    <citation type="submission" date="2016-04" db="EMBL/GenBank/DDBJ databases">
        <authorList>
            <person name="Evans L.H."/>
            <person name="Alamgir A."/>
            <person name="Owens N."/>
            <person name="Weber N.D."/>
            <person name="Virtaneva K."/>
            <person name="Barbian K."/>
            <person name="Babar A."/>
            <person name="Rosenke K."/>
        </authorList>
    </citation>
    <scope>NUCLEOTIDE SEQUENCE</scope>
    <source>
        <strain evidence="1">86</strain>
    </source>
</reference>
<sequence>MRIAINELDLEFDQMFSAETVDDSDHERWYIMRIGVLRLIKLAMQAHPQFEAPTLTFQRNLAYSFQVLSLIRRAGAIEHGRRVGQILLANSGRIERLPDHFRIILPPNLPDLELHERDLDRHHVVRDHEMFANGFEAFVGKKRKDEIKNLLAELVYPFHGHFIGYGADPMLDFYFFGHAYNEIQLAKGFDTFHFSTTFGGITFSNYKLAAMFIMSVGMKHRAFVSALIAKEPTIRIEDILTVSVETKNFLESMKEFINEFGQHFEKHVPVTDDNVRTIFDVLSISRKNLTLLDRPGAPTPPLIQCSDDHVIRPLAGAIRDEVMLFLLNSLQHSFPKDYDRAQQAREGVMQRAVERALRGALPDLEYRGNIKLRHSGKVATDIDLVIIEPSTARIILVQLKHQDPYGSDFASMLARTGRLNQQVRDWLHKVRSWVGAASTSELRASFRLPPSVTNPAVSFLVLTRHYAHSLRLVVDGTDAAFSNWTQLITAIARLQESNFPPTLERLIKELKTLSVPDEQYYLPEPRSDWTTGRLRFTIEQEHLETES</sequence>
<dbReference type="AlphaFoldDB" id="A0A212J4C9"/>
<gene>
    <name evidence="1" type="ORF">KL86APRO_10495</name>
</gene>
<organism evidence="1">
    <name type="scientific">uncultured Alphaproteobacteria bacterium</name>
    <dbReference type="NCBI Taxonomy" id="91750"/>
    <lineage>
        <taxon>Bacteria</taxon>
        <taxon>Pseudomonadati</taxon>
        <taxon>Pseudomonadota</taxon>
        <taxon>Alphaproteobacteria</taxon>
        <taxon>environmental samples</taxon>
    </lineage>
</organism>
<name>A0A212J4C9_9PROT</name>